<evidence type="ECO:0000259" key="1">
    <source>
        <dbReference type="Pfam" id="PF24785"/>
    </source>
</evidence>
<dbReference type="Pfam" id="PF24785">
    <property type="entry name" value="RXYLT1_C"/>
    <property type="match status" value="1"/>
</dbReference>
<dbReference type="InterPro" id="IPR057538">
    <property type="entry name" value="RXYLT1_C"/>
</dbReference>
<dbReference type="AlphaFoldDB" id="A0A6C0AYR2"/>
<dbReference type="GO" id="GO:0120053">
    <property type="term" value="F:ribitol beta-1,4-xylosyltransferase activity"/>
    <property type="evidence" value="ECO:0007669"/>
    <property type="project" value="InterPro"/>
</dbReference>
<dbReference type="PANTHER" id="PTHR15576">
    <property type="entry name" value="RIBITOL-5-PHOSPHATE XYLOSYLTRANSFERASE 1"/>
    <property type="match status" value="1"/>
</dbReference>
<dbReference type="PANTHER" id="PTHR15576:SF1">
    <property type="entry name" value="RIBITOL-5-PHOSPHATE XYLOSYLTRANSFERASE 1"/>
    <property type="match status" value="1"/>
</dbReference>
<evidence type="ECO:0000313" key="2">
    <source>
        <dbReference type="EMBL" id="QHS84666.1"/>
    </source>
</evidence>
<name>A0A6C0AYR2_9ZZZZ</name>
<dbReference type="EMBL" id="MN738811">
    <property type="protein sequence ID" value="QHS84666.1"/>
    <property type="molecule type" value="Genomic_DNA"/>
</dbReference>
<sequence length="563" mass="66759">MLCSGHEFMKLADICIRKQGLINELRNGIKYELNLENYSNSDLDNLKSSRIIFIKTDFIVETFDKLYEYFNNGVIIITHNSDYAIGRNINVYLDLPKIYKWYCMNKLINHKKLQAIPIGIANPQFKHGNIKIINDIKIYKHIIKNNLLYCNFNVKTKSEHRSPIREYLLNKGYIFETNISQNDYLYNLSKSKFVLCPRGGGPDSHRIWEALYFNCIPIIEKYENVFDDFKDLPILFIDNYRQINNEFLEIEYNKMSKMSFSIEKLYIDYWRKQFELDIKSIPINMENNIKLSINENKPKKITSDLKYRDDFNIFDKNIRKRLISFGNERFKKSRERIINEANKIGIFDECICEKENILEEDGFKEVITKLSISGTGRGYYWYMWKPYIIYKHLKDLSDGEILFYCDSGMMIPNTNTTKFKFINMFNLVCDISLCPTGIATFITTGPEKDRIEKQFTLLQTLKCLGVENNEDIINSQQCQAGVTMIYKCEKSVEIVEKWYNFILTNPEIFIGDYRYCKMERMNQCPDFKDHRHDQSVWSILCKLYGVTILTHDKNPMYQSHARE</sequence>
<organism evidence="2">
    <name type="scientific">viral metagenome</name>
    <dbReference type="NCBI Taxonomy" id="1070528"/>
    <lineage>
        <taxon>unclassified sequences</taxon>
        <taxon>metagenomes</taxon>
        <taxon>organismal metagenomes</taxon>
    </lineage>
</organism>
<accession>A0A6C0AYR2</accession>
<feature type="domain" description="RXYLT1 C-terminal" evidence="1">
    <location>
        <begin position="175"/>
        <end position="223"/>
    </location>
</feature>
<proteinExistence type="predicted"/>
<reference evidence="2" key="1">
    <citation type="journal article" date="2020" name="Nature">
        <title>Giant virus diversity and host interactions through global metagenomics.</title>
        <authorList>
            <person name="Schulz F."/>
            <person name="Roux S."/>
            <person name="Paez-Espino D."/>
            <person name="Jungbluth S."/>
            <person name="Walsh D.A."/>
            <person name="Denef V.J."/>
            <person name="McMahon K.D."/>
            <person name="Konstantinidis K.T."/>
            <person name="Eloe-Fadrosh E.A."/>
            <person name="Kyrpides N.C."/>
            <person name="Woyke T."/>
        </authorList>
    </citation>
    <scope>NUCLEOTIDE SEQUENCE</scope>
    <source>
        <strain evidence="2">GVMAG-S-ERX556022-25</strain>
    </source>
</reference>
<dbReference type="GO" id="GO:0035269">
    <property type="term" value="P:protein O-linked glycosylation via mannose"/>
    <property type="evidence" value="ECO:0007669"/>
    <property type="project" value="InterPro"/>
</dbReference>
<protein>
    <recommendedName>
        <fullName evidence="1">RXYLT1 C-terminal domain-containing protein</fullName>
    </recommendedName>
</protein>
<dbReference type="InterPro" id="IPR055286">
    <property type="entry name" value="RXYLT1-like"/>
</dbReference>
<dbReference type="GO" id="GO:0005794">
    <property type="term" value="C:Golgi apparatus"/>
    <property type="evidence" value="ECO:0007669"/>
    <property type="project" value="TreeGrafter"/>
</dbReference>